<dbReference type="EMBL" id="LFEJ01000019">
    <property type="protein sequence ID" value="KMV33739.1"/>
    <property type="molecule type" value="Genomic_DNA"/>
</dbReference>
<evidence type="ECO:0000313" key="1">
    <source>
        <dbReference type="EMBL" id="KMV33739.1"/>
    </source>
</evidence>
<organism evidence="1 3">
    <name type="scientific">Franconibacter pulveris</name>
    <dbReference type="NCBI Taxonomy" id="435910"/>
    <lineage>
        <taxon>Bacteria</taxon>
        <taxon>Pseudomonadati</taxon>
        <taxon>Pseudomonadota</taxon>
        <taxon>Gammaproteobacteria</taxon>
        <taxon>Enterobacterales</taxon>
        <taxon>Enterobacteriaceae</taxon>
        <taxon>Franconibacter</taxon>
    </lineage>
</organism>
<dbReference type="EMBL" id="LFEJ01000002">
    <property type="protein sequence ID" value="KMV36610.1"/>
    <property type="molecule type" value="Genomic_DNA"/>
</dbReference>
<dbReference type="Proteomes" id="UP000037315">
    <property type="component" value="Unassembled WGS sequence"/>
</dbReference>
<reference evidence="1 3" key="1">
    <citation type="submission" date="2015-06" db="EMBL/GenBank/DDBJ databases">
        <title>Genome sequencing of Cronobacter sp. strain DJ34 isolated from petroleum contaminated sludge of Duliajan Oil Fields, Assam, India.</title>
        <authorList>
            <person name="Pal S."/>
            <person name="Banerjee T.D."/>
            <person name="Roy A."/>
            <person name="Sar P."/>
            <person name="Kazy S.K."/>
        </authorList>
    </citation>
    <scope>NUCLEOTIDE SEQUENCE [LARGE SCALE GENOMIC DNA]</scope>
    <source>
        <strain evidence="1 3">DJ34</strain>
    </source>
</reference>
<sequence length="73" mass="8590">MKYFMHFAGEISATLPRNIFLTQISFICWKNKRADRGKCLVNAQTCIRLFFCAFEQEHKLNCEQSGRSTFPEH</sequence>
<dbReference type="AlphaFoldDB" id="A0A0J8Y8N6"/>
<proteinExistence type="predicted"/>
<gene>
    <name evidence="2" type="ORF">ACH50_00830</name>
    <name evidence="1" type="ORF">ACH50_15495</name>
</gene>
<protein>
    <submittedName>
        <fullName evidence="1">Uncharacterized protein</fullName>
    </submittedName>
</protein>
<dbReference type="PATRIC" id="fig|1656095.3.peg.3335"/>
<name>A0A0J8Y8N6_9ENTR</name>
<accession>A0A0J8Y8N6</accession>
<keyword evidence="3" id="KW-1185">Reference proteome</keyword>
<evidence type="ECO:0000313" key="3">
    <source>
        <dbReference type="Proteomes" id="UP000037315"/>
    </source>
</evidence>
<evidence type="ECO:0000313" key="2">
    <source>
        <dbReference type="EMBL" id="KMV36610.1"/>
    </source>
</evidence>
<comment type="caution">
    <text evidence="1">The sequence shown here is derived from an EMBL/GenBank/DDBJ whole genome shotgun (WGS) entry which is preliminary data.</text>
</comment>